<dbReference type="GO" id="GO:0006355">
    <property type="term" value="P:regulation of DNA-templated transcription"/>
    <property type="evidence" value="ECO:0007669"/>
    <property type="project" value="InterPro"/>
</dbReference>
<feature type="domain" description="PAS" evidence="1">
    <location>
        <begin position="156"/>
        <end position="209"/>
    </location>
</feature>
<comment type="caution">
    <text evidence="5">The sequence shown here is derived from an EMBL/GenBank/DDBJ whole genome shotgun (WGS) entry which is preliminary data.</text>
</comment>
<gene>
    <name evidence="5" type="ORF">GGD88_000863</name>
</gene>
<proteinExistence type="predicted"/>
<dbReference type="PROSITE" id="PS50112">
    <property type="entry name" value="PAS"/>
    <property type="match status" value="2"/>
</dbReference>
<dbReference type="SMART" id="SM00267">
    <property type="entry name" value="GGDEF"/>
    <property type="match status" value="1"/>
</dbReference>
<dbReference type="Proteomes" id="UP000555728">
    <property type="component" value="Unassembled WGS sequence"/>
</dbReference>
<name>A0A7W6RXZ0_9PROT</name>
<dbReference type="InterPro" id="IPR000014">
    <property type="entry name" value="PAS"/>
</dbReference>
<dbReference type="PANTHER" id="PTHR44757:SF2">
    <property type="entry name" value="BIOFILM ARCHITECTURE MAINTENANCE PROTEIN MBAA"/>
    <property type="match status" value="1"/>
</dbReference>
<feature type="domain" description="PAC" evidence="2">
    <location>
        <begin position="111"/>
        <end position="162"/>
    </location>
</feature>
<dbReference type="InterPro" id="IPR000160">
    <property type="entry name" value="GGDEF_dom"/>
</dbReference>
<dbReference type="InterPro" id="IPR029787">
    <property type="entry name" value="Nucleotide_cyclase"/>
</dbReference>
<keyword evidence="6" id="KW-1185">Reference proteome</keyword>
<sequence length="852" mass="93583">MTVRSKDAIANDPRLRATGLRIRHDDPRLALDAGSFCALAETVPGIVFRRVLHADGTIAYPYVSASAATYLGFAPNEMQVTDDGCLDIIHWADRDAYLDRLRRSARTGERCEEAFRAIARSGEIRWLAGASVPHHDDDGAVVWDGTLIDVTERKRAEQWLGTILDHAADVIVTLDENGCIESSNAASATVFGHDPDALIGRPASVLMPQLDQGDLKEALGRYLVTGEETMVGAGARELLGRHRDNSLFPIEMALSEVLTGDRRLFIAVIRDVSQRKAAETALLETQRRLTNIADNLQGLVFQRLLGGDGRLRFLYISGSALEILGHTPDAVIENGDLMLDAMDPEDRHRFLADLRRSARTLQPMEDDYKIIGPDGTERWLRGWSRPHRSPNGDVVWEGVALDVTDRKHAESRLMFLAYHDPLTGLGNRSLFLDRFTAVAAQVCVETTGAGRLALVAIGLDRFSIINATLGHTMGDRVLVAVAQRLRDALGPDGLLCRSGGDRFMAMITDCADETALKAALGRLSAVFQRPIEASGHQFDLSISMGVSLCPDHARDAETLTMHADAALHEAKLDGGDTCRVFTPEIVAQANLILTMRHRMRRALEEKQFKAHFQPQLDLQTNRVVGTEALARWIDPDGTMVPPGEFIPIAEDYGLIDEICIQVLQDACRWTARWNAMGFGPISVAVNISGRQFHNPRQLMDIVGNALDLLGLPAHLLELELTESTAMSDPENASKVMRLFTDRGIGCSIDDFGTGYSSLSVLKRFALRKLKIDRSFVRDVTTDANDAAICAAIIAMAHALNLKVCAEGVETTDQLAFLREQVCDQVQGFLIARPLPPVDLERLLRDGVPDHAS</sequence>
<dbReference type="Gene3D" id="3.30.450.20">
    <property type="entry name" value="PAS domain"/>
    <property type="match status" value="3"/>
</dbReference>
<dbReference type="Pfam" id="PF00989">
    <property type="entry name" value="PAS"/>
    <property type="match status" value="1"/>
</dbReference>
<dbReference type="SUPFAM" id="SSF141868">
    <property type="entry name" value="EAL domain-like"/>
    <property type="match status" value="1"/>
</dbReference>
<dbReference type="Gene3D" id="3.20.20.450">
    <property type="entry name" value="EAL domain"/>
    <property type="match status" value="1"/>
</dbReference>
<dbReference type="InterPro" id="IPR052155">
    <property type="entry name" value="Biofilm_reg_signaling"/>
</dbReference>
<dbReference type="InterPro" id="IPR000700">
    <property type="entry name" value="PAS-assoc_C"/>
</dbReference>
<dbReference type="Pfam" id="PF08447">
    <property type="entry name" value="PAS_3"/>
    <property type="match status" value="2"/>
</dbReference>
<dbReference type="SMART" id="SM00052">
    <property type="entry name" value="EAL"/>
    <property type="match status" value="1"/>
</dbReference>
<dbReference type="CDD" id="cd00130">
    <property type="entry name" value="PAS"/>
    <property type="match status" value="3"/>
</dbReference>
<dbReference type="SUPFAM" id="SSF55785">
    <property type="entry name" value="PYP-like sensor domain (PAS domain)"/>
    <property type="match status" value="3"/>
</dbReference>
<evidence type="ECO:0000313" key="6">
    <source>
        <dbReference type="Proteomes" id="UP000555728"/>
    </source>
</evidence>
<organism evidence="5 6">
    <name type="scientific">Roseospira goensis</name>
    <dbReference type="NCBI Taxonomy" id="391922"/>
    <lineage>
        <taxon>Bacteria</taxon>
        <taxon>Pseudomonadati</taxon>
        <taxon>Pseudomonadota</taxon>
        <taxon>Alphaproteobacteria</taxon>
        <taxon>Rhodospirillales</taxon>
        <taxon>Rhodospirillaceae</taxon>
        <taxon>Roseospira</taxon>
    </lineage>
</organism>
<dbReference type="InterPro" id="IPR013767">
    <property type="entry name" value="PAS_fold"/>
</dbReference>
<dbReference type="NCBIfam" id="TIGR00229">
    <property type="entry name" value="sensory_box"/>
    <property type="match status" value="3"/>
</dbReference>
<dbReference type="SMART" id="SM00086">
    <property type="entry name" value="PAC"/>
    <property type="match status" value="3"/>
</dbReference>
<protein>
    <submittedName>
        <fullName evidence="5">Diguanylate cyclase (GGDEF)-like protein/PAS domain S-box-containing protein</fullName>
    </submittedName>
</protein>
<dbReference type="NCBIfam" id="TIGR00254">
    <property type="entry name" value="GGDEF"/>
    <property type="match status" value="1"/>
</dbReference>
<feature type="domain" description="GGDEF" evidence="4">
    <location>
        <begin position="450"/>
        <end position="583"/>
    </location>
</feature>
<dbReference type="InterPro" id="IPR035919">
    <property type="entry name" value="EAL_sf"/>
</dbReference>
<dbReference type="AlphaFoldDB" id="A0A7W6RXZ0"/>
<dbReference type="CDD" id="cd01948">
    <property type="entry name" value="EAL"/>
    <property type="match status" value="1"/>
</dbReference>
<evidence type="ECO:0000259" key="3">
    <source>
        <dbReference type="PROSITE" id="PS50883"/>
    </source>
</evidence>
<dbReference type="InterPro" id="IPR001633">
    <property type="entry name" value="EAL_dom"/>
</dbReference>
<dbReference type="CDD" id="cd01949">
    <property type="entry name" value="GGDEF"/>
    <property type="match status" value="1"/>
</dbReference>
<reference evidence="5 6" key="1">
    <citation type="submission" date="2020-08" db="EMBL/GenBank/DDBJ databases">
        <title>Genome sequencing of Purple Non-Sulfur Bacteria from various extreme environments.</title>
        <authorList>
            <person name="Mayer M."/>
        </authorList>
    </citation>
    <scope>NUCLEOTIDE SEQUENCE [LARGE SCALE GENOMIC DNA]</scope>
    <source>
        <strain evidence="5 6">JA135</strain>
    </source>
</reference>
<dbReference type="SUPFAM" id="SSF55073">
    <property type="entry name" value="Nucleotide cyclase"/>
    <property type="match status" value="1"/>
</dbReference>
<feature type="domain" description="PAS" evidence="1">
    <location>
        <begin position="285"/>
        <end position="361"/>
    </location>
</feature>
<dbReference type="InterPro" id="IPR013655">
    <property type="entry name" value="PAS_fold_3"/>
</dbReference>
<dbReference type="PROSITE" id="PS50113">
    <property type="entry name" value="PAC"/>
    <property type="match status" value="2"/>
</dbReference>
<dbReference type="InterPro" id="IPR043128">
    <property type="entry name" value="Rev_trsase/Diguanyl_cyclase"/>
</dbReference>
<dbReference type="Pfam" id="PF00563">
    <property type="entry name" value="EAL"/>
    <property type="match status" value="1"/>
</dbReference>
<accession>A0A7W6RXZ0</accession>
<feature type="domain" description="EAL" evidence="3">
    <location>
        <begin position="592"/>
        <end position="847"/>
    </location>
</feature>
<evidence type="ECO:0000313" key="5">
    <source>
        <dbReference type="EMBL" id="MBB4285146.1"/>
    </source>
</evidence>
<dbReference type="SMART" id="SM00091">
    <property type="entry name" value="PAS"/>
    <property type="match status" value="3"/>
</dbReference>
<dbReference type="Gene3D" id="3.30.70.270">
    <property type="match status" value="1"/>
</dbReference>
<dbReference type="PROSITE" id="PS50887">
    <property type="entry name" value="GGDEF"/>
    <property type="match status" value="1"/>
</dbReference>
<dbReference type="RefSeq" id="WP_184432065.1">
    <property type="nucleotide sequence ID" value="NZ_JACIGI010000005.1"/>
</dbReference>
<dbReference type="InterPro" id="IPR001610">
    <property type="entry name" value="PAC"/>
</dbReference>
<dbReference type="InterPro" id="IPR035965">
    <property type="entry name" value="PAS-like_dom_sf"/>
</dbReference>
<dbReference type="EMBL" id="JACIGI010000005">
    <property type="protein sequence ID" value="MBB4285146.1"/>
    <property type="molecule type" value="Genomic_DNA"/>
</dbReference>
<evidence type="ECO:0000259" key="4">
    <source>
        <dbReference type="PROSITE" id="PS50887"/>
    </source>
</evidence>
<evidence type="ECO:0000259" key="2">
    <source>
        <dbReference type="PROSITE" id="PS50113"/>
    </source>
</evidence>
<dbReference type="PROSITE" id="PS50883">
    <property type="entry name" value="EAL"/>
    <property type="match status" value="1"/>
</dbReference>
<feature type="domain" description="PAC" evidence="2">
    <location>
        <begin position="364"/>
        <end position="415"/>
    </location>
</feature>
<evidence type="ECO:0000259" key="1">
    <source>
        <dbReference type="PROSITE" id="PS50112"/>
    </source>
</evidence>
<dbReference type="PANTHER" id="PTHR44757">
    <property type="entry name" value="DIGUANYLATE CYCLASE DGCP"/>
    <property type="match status" value="1"/>
</dbReference>
<dbReference type="Pfam" id="PF00990">
    <property type="entry name" value="GGDEF"/>
    <property type="match status" value="1"/>
</dbReference>